<organism evidence="1 2">
    <name type="scientific">Glomus cerebriforme</name>
    <dbReference type="NCBI Taxonomy" id="658196"/>
    <lineage>
        <taxon>Eukaryota</taxon>
        <taxon>Fungi</taxon>
        <taxon>Fungi incertae sedis</taxon>
        <taxon>Mucoromycota</taxon>
        <taxon>Glomeromycotina</taxon>
        <taxon>Glomeromycetes</taxon>
        <taxon>Glomerales</taxon>
        <taxon>Glomeraceae</taxon>
        <taxon>Glomus</taxon>
    </lineage>
</organism>
<name>A0A397T8L7_9GLOM</name>
<sequence length="112" mass="12950">MNPNYPKDQPFGSENLQTIITNLVSQTNPEQVTAGNVSYATVQHVSNYSSNQRYGHPEVYDQNPLPFINNVPIVQDNFVVNQPTTFAFFFRPKNDICNYYHIEYNEISIQLF</sequence>
<gene>
    <name evidence="1" type="ORF">C1645_817861</name>
</gene>
<protein>
    <submittedName>
        <fullName evidence="1">Uncharacterized protein</fullName>
    </submittedName>
</protein>
<comment type="caution">
    <text evidence="1">The sequence shown here is derived from an EMBL/GenBank/DDBJ whole genome shotgun (WGS) entry which is preliminary data.</text>
</comment>
<dbReference type="OrthoDB" id="10568118at2759"/>
<dbReference type="AlphaFoldDB" id="A0A397T8L7"/>
<evidence type="ECO:0000313" key="2">
    <source>
        <dbReference type="Proteomes" id="UP000265703"/>
    </source>
</evidence>
<keyword evidence="2" id="KW-1185">Reference proteome</keyword>
<proteinExistence type="predicted"/>
<evidence type="ECO:0000313" key="1">
    <source>
        <dbReference type="EMBL" id="RIA94578.1"/>
    </source>
</evidence>
<accession>A0A397T8L7</accession>
<reference evidence="1 2" key="1">
    <citation type="submission" date="2018-06" db="EMBL/GenBank/DDBJ databases">
        <title>Comparative genomics reveals the genomic features of Rhizophagus irregularis, R. cerebriforme, R. diaphanum and Gigaspora rosea, and their symbiotic lifestyle signature.</title>
        <authorList>
            <person name="Morin E."/>
            <person name="San Clemente H."/>
            <person name="Chen E.C.H."/>
            <person name="De La Providencia I."/>
            <person name="Hainaut M."/>
            <person name="Kuo A."/>
            <person name="Kohler A."/>
            <person name="Murat C."/>
            <person name="Tang N."/>
            <person name="Roy S."/>
            <person name="Loubradou J."/>
            <person name="Henrissat B."/>
            <person name="Grigoriev I.V."/>
            <person name="Corradi N."/>
            <person name="Roux C."/>
            <person name="Martin F.M."/>
        </authorList>
    </citation>
    <scope>NUCLEOTIDE SEQUENCE [LARGE SCALE GENOMIC DNA]</scope>
    <source>
        <strain evidence="1 2">DAOM 227022</strain>
    </source>
</reference>
<dbReference type="EMBL" id="QKYT01000078">
    <property type="protein sequence ID" value="RIA94578.1"/>
    <property type="molecule type" value="Genomic_DNA"/>
</dbReference>
<dbReference type="Proteomes" id="UP000265703">
    <property type="component" value="Unassembled WGS sequence"/>
</dbReference>